<evidence type="ECO:0000256" key="1">
    <source>
        <dbReference type="ARBA" id="ARBA00022723"/>
    </source>
</evidence>
<evidence type="ECO:0000313" key="7">
    <source>
        <dbReference type="EMBL" id="KRT78858.1"/>
    </source>
</evidence>
<keyword evidence="1" id="KW-0479">Metal-binding</keyword>
<sequence>MAVPKCVAPECTSVIGDANRIFFRFPLDDTQCLIWKSILGFIGNHKYQEYPAKKCYELLRLCDLHFENVWFYNHLKNRLKKDAIPSLFKRGKAKINEINIIDVDDSDDSSEGTKEQSPAFETVLIEEDASEPSTIFADPTPSTSRINTKDLDVHEGSSVQTSPALSTSLSRKQELKKRLARIRLIRTQRKCEKLLKEKNDASMVFNKMFSDYFTENFARVTEFQKLVAKKVPKGVRCTTEFKRFVLSLHLCLYTCFLQIFKEQESSML</sequence>
<keyword evidence="3" id="KW-0862">Zinc</keyword>
<dbReference type="SMART" id="SM00692">
    <property type="entry name" value="DM3"/>
    <property type="match status" value="1"/>
</dbReference>
<dbReference type="PROSITE" id="PS50950">
    <property type="entry name" value="ZF_THAP"/>
    <property type="match status" value="1"/>
</dbReference>
<evidence type="ECO:0000256" key="3">
    <source>
        <dbReference type="ARBA" id="ARBA00022833"/>
    </source>
</evidence>
<keyword evidence="4 5" id="KW-0238">DNA-binding</keyword>
<dbReference type="SMART" id="SM00980">
    <property type="entry name" value="THAP"/>
    <property type="match status" value="1"/>
</dbReference>
<evidence type="ECO:0000256" key="2">
    <source>
        <dbReference type="ARBA" id="ARBA00022771"/>
    </source>
</evidence>
<evidence type="ECO:0000313" key="8">
    <source>
        <dbReference type="Proteomes" id="UP000051574"/>
    </source>
</evidence>
<evidence type="ECO:0000259" key="6">
    <source>
        <dbReference type="PROSITE" id="PS50950"/>
    </source>
</evidence>
<feature type="domain" description="THAP-type" evidence="6">
    <location>
        <begin position="1"/>
        <end position="88"/>
    </location>
</feature>
<dbReference type="GO" id="GO:0008270">
    <property type="term" value="F:zinc ion binding"/>
    <property type="evidence" value="ECO:0007669"/>
    <property type="project" value="UniProtKB-KW"/>
</dbReference>
<dbReference type="OrthoDB" id="7683421at2759"/>
<dbReference type="Pfam" id="PF05485">
    <property type="entry name" value="THAP"/>
    <property type="match status" value="1"/>
</dbReference>
<proteinExistence type="predicted"/>
<evidence type="ECO:0000256" key="4">
    <source>
        <dbReference type="ARBA" id="ARBA00023125"/>
    </source>
</evidence>
<keyword evidence="8" id="KW-1185">Reference proteome</keyword>
<reference evidence="7 8" key="1">
    <citation type="submission" date="2015-09" db="EMBL/GenBank/DDBJ databases">
        <title>Draft genome of the scarab beetle Oryctes borbonicus.</title>
        <authorList>
            <person name="Meyer J.M."/>
            <person name="Markov G.V."/>
            <person name="Baskaran P."/>
            <person name="Herrmann M."/>
            <person name="Sommer R.J."/>
            <person name="Roedelsperger C."/>
        </authorList>
    </citation>
    <scope>NUCLEOTIDE SEQUENCE [LARGE SCALE GENOMIC DNA]</scope>
    <source>
        <strain evidence="7">OB123</strain>
        <tissue evidence="7">Whole animal</tissue>
    </source>
</reference>
<dbReference type="SUPFAM" id="SSF57716">
    <property type="entry name" value="Glucocorticoid receptor-like (DNA-binding domain)"/>
    <property type="match status" value="1"/>
</dbReference>
<gene>
    <name evidence="7" type="ORF">AMK59_7041</name>
</gene>
<dbReference type="InterPro" id="IPR006612">
    <property type="entry name" value="THAP_Znf"/>
</dbReference>
<name>A0A0T6AUU4_9SCAR</name>
<dbReference type="EMBL" id="LJIG01022761">
    <property type="protein sequence ID" value="KRT78858.1"/>
    <property type="molecule type" value="Genomic_DNA"/>
</dbReference>
<evidence type="ECO:0000256" key="5">
    <source>
        <dbReference type="PROSITE-ProRule" id="PRU00309"/>
    </source>
</evidence>
<dbReference type="Proteomes" id="UP000051574">
    <property type="component" value="Unassembled WGS sequence"/>
</dbReference>
<keyword evidence="2 5" id="KW-0863">Zinc-finger</keyword>
<dbReference type="AlphaFoldDB" id="A0A0T6AUU4"/>
<protein>
    <recommendedName>
        <fullName evidence="6">THAP-type domain-containing protein</fullName>
    </recommendedName>
</protein>
<comment type="caution">
    <text evidence="7">The sequence shown here is derived from an EMBL/GenBank/DDBJ whole genome shotgun (WGS) entry which is preliminary data.</text>
</comment>
<dbReference type="GO" id="GO:0003677">
    <property type="term" value="F:DNA binding"/>
    <property type="evidence" value="ECO:0007669"/>
    <property type="project" value="UniProtKB-UniRule"/>
</dbReference>
<organism evidence="7 8">
    <name type="scientific">Oryctes borbonicus</name>
    <dbReference type="NCBI Taxonomy" id="1629725"/>
    <lineage>
        <taxon>Eukaryota</taxon>
        <taxon>Metazoa</taxon>
        <taxon>Ecdysozoa</taxon>
        <taxon>Arthropoda</taxon>
        <taxon>Hexapoda</taxon>
        <taxon>Insecta</taxon>
        <taxon>Pterygota</taxon>
        <taxon>Neoptera</taxon>
        <taxon>Endopterygota</taxon>
        <taxon>Coleoptera</taxon>
        <taxon>Polyphaga</taxon>
        <taxon>Scarabaeiformia</taxon>
        <taxon>Scarabaeidae</taxon>
        <taxon>Dynastinae</taxon>
        <taxon>Oryctes</taxon>
    </lineage>
</organism>
<accession>A0A0T6AUU4</accession>